<dbReference type="AlphaFoldDB" id="A0A2S8SWG6"/>
<dbReference type="PANTHER" id="PTHR19879">
    <property type="entry name" value="TRANSCRIPTION INITIATION FACTOR TFIID"/>
    <property type="match status" value="1"/>
</dbReference>
<gene>
    <name evidence="1" type="ORF">B1R32_102134</name>
</gene>
<dbReference type="InParanoid" id="A0A2S8SWG6"/>
<dbReference type="EMBL" id="NIGF01000002">
    <property type="protein sequence ID" value="PQV65127.1"/>
    <property type="molecule type" value="Genomic_DNA"/>
</dbReference>
<proteinExistence type="predicted"/>
<accession>A0A2S8SWG6</accession>
<organism evidence="1 2">
    <name type="scientific">Abditibacterium utsteinense</name>
    <dbReference type="NCBI Taxonomy" id="1960156"/>
    <lineage>
        <taxon>Bacteria</taxon>
        <taxon>Pseudomonadati</taxon>
        <taxon>Abditibacteriota</taxon>
        <taxon>Abditibacteriia</taxon>
        <taxon>Abditibacteriales</taxon>
        <taxon>Abditibacteriaceae</taxon>
        <taxon>Abditibacterium</taxon>
    </lineage>
</organism>
<keyword evidence="2" id="KW-1185">Reference proteome</keyword>
<dbReference type="Proteomes" id="UP000237684">
    <property type="component" value="Unassembled WGS sequence"/>
</dbReference>
<reference evidence="1 2" key="1">
    <citation type="journal article" date="2018" name="Syst. Appl. Microbiol.">
        <title>Abditibacterium utsteinense sp. nov., the first cultivated member of candidate phylum FBP, isolated from ice-free Antarctic soil samples.</title>
        <authorList>
            <person name="Tahon G."/>
            <person name="Tytgat B."/>
            <person name="Lebbe L."/>
            <person name="Carlier A."/>
            <person name="Willems A."/>
        </authorList>
    </citation>
    <scope>NUCLEOTIDE SEQUENCE [LARGE SCALE GENOMIC DNA]</scope>
    <source>
        <strain evidence="1 2">LMG 29911</strain>
    </source>
</reference>
<evidence type="ECO:0000313" key="1">
    <source>
        <dbReference type="EMBL" id="PQV65127.1"/>
    </source>
</evidence>
<name>A0A2S8SWG6_9BACT</name>
<evidence type="ECO:0008006" key="3">
    <source>
        <dbReference type="Google" id="ProtNLM"/>
    </source>
</evidence>
<dbReference type="InterPro" id="IPR015943">
    <property type="entry name" value="WD40/YVTN_repeat-like_dom_sf"/>
</dbReference>
<dbReference type="OrthoDB" id="494465at2"/>
<dbReference type="RefSeq" id="WP_105482443.1">
    <property type="nucleotide sequence ID" value="NZ_NIGF01000002.1"/>
</dbReference>
<dbReference type="PANTHER" id="PTHR19879:SF9">
    <property type="entry name" value="TRANSCRIPTION INITIATION FACTOR TFIID SUBUNIT 5"/>
    <property type="match status" value="1"/>
</dbReference>
<comment type="caution">
    <text evidence="1">The sequence shown here is derived from an EMBL/GenBank/DDBJ whole genome shotgun (WGS) entry which is preliminary data.</text>
</comment>
<dbReference type="SUPFAM" id="SSF50969">
    <property type="entry name" value="YVTN repeat-like/Quinoprotein amine dehydrogenase"/>
    <property type="match status" value="1"/>
</dbReference>
<dbReference type="Gene3D" id="2.130.10.10">
    <property type="entry name" value="YVTN repeat-like/Quinoprotein amine dehydrogenase"/>
    <property type="match status" value="2"/>
</dbReference>
<sequence length="375" mass="41454">MKQAWTRGEKMLWATPLLFGVVAVAAKFGPDVVERTLGRPQRWNTAPDNDIRSMALSRNGEVLAVSGSLRSKSGRWKPGSGTIYFWNARTGARLSPFLPVYTRDKTGFTHGFDIYALKLSPDAKQIGFSRVHQNWALYNVATRKQLWSFPQFISDAEFSCDGRFIALSVDADVFIVGASDGRVRAHWKRRGSPNSQDLAWAPDGKIVADIGSYDENDPIELRQAADGKLVRRIQRKYASSVAFSPNGKRLVVAAALLEISSSQSLDSFAPVRCYEVATGALKWEVKATSLGGTDFQHAAFCDAVFSPDGRTIAVYQYNNRRVLLLDSTTGKTKKILNLGRAEPTPFFVPPALAFSPDGKRLFARGRSAVLVWDLE</sequence>
<protein>
    <recommendedName>
        <fullName evidence="3">WD40-like Beta Propeller Repeat</fullName>
    </recommendedName>
</protein>
<evidence type="ECO:0000313" key="2">
    <source>
        <dbReference type="Proteomes" id="UP000237684"/>
    </source>
</evidence>
<dbReference type="InterPro" id="IPR011044">
    <property type="entry name" value="Quino_amine_DH_bsu"/>
</dbReference>